<keyword evidence="4" id="KW-0539">Nucleus</keyword>
<dbReference type="SUPFAM" id="SSF57959">
    <property type="entry name" value="Leucine zipper domain"/>
    <property type="match status" value="1"/>
</dbReference>
<comment type="caution">
    <text evidence="7">The sequence shown here is derived from an EMBL/GenBank/DDBJ whole genome shotgun (WGS) entry which is preliminary data.</text>
</comment>
<sequence length="191" mass="21363">MDFDQQMLDCLAYELPQSTMGTICEALCIIASCKREPQQLYERSAEQDTIVKLKDIMQPQSWGPFSSASTLGNDEILDPVAPTPTSTPSTKRSVQKTRRDRARRGSSGGSTDSSKEKNRIAASKCRKKKKSEERSLEERRRILQVQNHILMDSAASLRAEVWSLKDEILRHGTCNFEPINAYIATAAARVG</sequence>
<evidence type="ECO:0000256" key="1">
    <source>
        <dbReference type="ARBA" id="ARBA00004123"/>
    </source>
</evidence>
<feature type="compositionally biased region" description="Basic residues" evidence="5">
    <location>
        <begin position="93"/>
        <end position="104"/>
    </location>
</feature>
<keyword evidence="2" id="KW-0805">Transcription regulation</keyword>
<evidence type="ECO:0000256" key="4">
    <source>
        <dbReference type="ARBA" id="ARBA00023242"/>
    </source>
</evidence>
<name>A0ABR2IYU5_9PEZI</name>
<dbReference type="Pfam" id="PF00170">
    <property type="entry name" value="bZIP_1"/>
    <property type="match status" value="1"/>
</dbReference>
<evidence type="ECO:0000256" key="5">
    <source>
        <dbReference type="SAM" id="MobiDB-lite"/>
    </source>
</evidence>
<dbReference type="InterPro" id="IPR004827">
    <property type="entry name" value="bZIP"/>
</dbReference>
<protein>
    <recommendedName>
        <fullName evidence="6">BZIP domain-containing protein</fullName>
    </recommendedName>
</protein>
<evidence type="ECO:0000259" key="6">
    <source>
        <dbReference type="PROSITE" id="PS50217"/>
    </source>
</evidence>
<dbReference type="PROSITE" id="PS50217">
    <property type="entry name" value="BZIP"/>
    <property type="match status" value="1"/>
</dbReference>
<organism evidence="7 8">
    <name type="scientific">Apiospora arundinis</name>
    <dbReference type="NCBI Taxonomy" id="335852"/>
    <lineage>
        <taxon>Eukaryota</taxon>
        <taxon>Fungi</taxon>
        <taxon>Dikarya</taxon>
        <taxon>Ascomycota</taxon>
        <taxon>Pezizomycotina</taxon>
        <taxon>Sordariomycetes</taxon>
        <taxon>Xylariomycetidae</taxon>
        <taxon>Amphisphaeriales</taxon>
        <taxon>Apiosporaceae</taxon>
        <taxon>Apiospora</taxon>
    </lineage>
</organism>
<reference evidence="7 8" key="1">
    <citation type="journal article" date="2024" name="IMA Fungus">
        <title>Apiospora arundinis, a panoply of carbohydrate-active enzymes and secondary metabolites.</title>
        <authorList>
            <person name="Sorensen T."/>
            <person name="Petersen C."/>
            <person name="Muurmann A.T."/>
            <person name="Christiansen J.V."/>
            <person name="Brundto M.L."/>
            <person name="Overgaard C.K."/>
            <person name="Boysen A.T."/>
            <person name="Wollenberg R.D."/>
            <person name="Larsen T.O."/>
            <person name="Sorensen J.L."/>
            <person name="Nielsen K.L."/>
            <person name="Sondergaard T.E."/>
        </authorList>
    </citation>
    <scope>NUCLEOTIDE SEQUENCE [LARGE SCALE GENOMIC DNA]</scope>
    <source>
        <strain evidence="7 8">AAU 773</strain>
    </source>
</reference>
<feature type="region of interest" description="Disordered" evidence="5">
    <location>
        <begin position="64"/>
        <end position="137"/>
    </location>
</feature>
<evidence type="ECO:0000256" key="3">
    <source>
        <dbReference type="ARBA" id="ARBA00023163"/>
    </source>
</evidence>
<evidence type="ECO:0000256" key="2">
    <source>
        <dbReference type="ARBA" id="ARBA00023015"/>
    </source>
</evidence>
<dbReference type="EMBL" id="JAPCWZ010000004">
    <property type="protein sequence ID" value="KAK8869336.1"/>
    <property type="molecule type" value="Genomic_DNA"/>
</dbReference>
<dbReference type="Proteomes" id="UP001390339">
    <property type="component" value="Unassembled WGS sequence"/>
</dbReference>
<dbReference type="InterPro" id="IPR051027">
    <property type="entry name" value="bZIP_transcription_factors"/>
</dbReference>
<evidence type="ECO:0000313" key="8">
    <source>
        <dbReference type="Proteomes" id="UP001390339"/>
    </source>
</evidence>
<comment type="subcellular location">
    <subcellularLocation>
        <location evidence="1">Nucleus</location>
    </subcellularLocation>
</comment>
<dbReference type="PANTHER" id="PTHR19304">
    <property type="entry name" value="CYCLIC-AMP RESPONSE ELEMENT BINDING PROTEIN"/>
    <property type="match status" value="1"/>
</dbReference>
<keyword evidence="3" id="KW-0804">Transcription</keyword>
<dbReference type="PROSITE" id="PS00036">
    <property type="entry name" value="BZIP_BASIC"/>
    <property type="match status" value="1"/>
</dbReference>
<accession>A0ABR2IYU5</accession>
<dbReference type="SMART" id="SM00338">
    <property type="entry name" value="BRLZ"/>
    <property type="match status" value="1"/>
</dbReference>
<dbReference type="InterPro" id="IPR046347">
    <property type="entry name" value="bZIP_sf"/>
</dbReference>
<dbReference type="CDD" id="cd14687">
    <property type="entry name" value="bZIP_ATF2"/>
    <property type="match status" value="1"/>
</dbReference>
<proteinExistence type="predicted"/>
<gene>
    <name evidence="7" type="ORF">PGQ11_007914</name>
</gene>
<dbReference type="Gene3D" id="1.20.5.170">
    <property type="match status" value="1"/>
</dbReference>
<keyword evidence="8" id="KW-1185">Reference proteome</keyword>
<evidence type="ECO:0000313" key="7">
    <source>
        <dbReference type="EMBL" id="KAK8869336.1"/>
    </source>
</evidence>
<feature type="domain" description="BZIP" evidence="6">
    <location>
        <begin position="115"/>
        <end position="171"/>
    </location>
</feature>